<feature type="transmembrane region" description="Helical" evidence="1">
    <location>
        <begin position="46"/>
        <end position="67"/>
    </location>
</feature>
<feature type="transmembrane region" description="Helical" evidence="1">
    <location>
        <begin position="7"/>
        <end position="26"/>
    </location>
</feature>
<dbReference type="Pfam" id="PF14087">
    <property type="entry name" value="DUF4267"/>
    <property type="match status" value="1"/>
</dbReference>
<dbReference type="Proteomes" id="UP001595698">
    <property type="component" value="Unassembled WGS sequence"/>
</dbReference>
<evidence type="ECO:0000256" key="1">
    <source>
        <dbReference type="SAM" id="Phobius"/>
    </source>
</evidence>
<sequence length="139" mass="14026">MLTKIGTVLAVVGALFIGYIGVSYLVAPQSMAPDFGLPSWPQGEGAGFLAVKGIRDVVSGLVILAITLTGNRRVLGWAMLAIALTPVGDMLLVLLSGGTPAIAFGVHGATAAMVALTGGLLLSGPRPRPATSFTTPLVS</sequence>
<accession>A0ABV8F4L8</accession>
<keyword evidence="3" id="KW-1185">Reference proteome</keyword>
<evidence type="ECO:0000313" key="2">
    <source>
        <dbReference type="EMBL" id="MFC3982759.1"/>
    </source>
</evidence>
<evidence type="ECO:0000313" key="3">
    <source>
        <dbReference type="Proteomes" id="UP001595698"/>
    </source>
</evidence>
<gene>
    <name evidence="2" type="ORF">ACFOYY_21645</name>
</gene>
<dbReference type="RefSeq" id="WP_386191288.1">
    <property type="nucleotide sequence ID" value="NZ_JBHSBC010000021.1"/>
</dbReference>
<comment type="caution">
    <text evidence="2">The sequence shown here is derived from an EMBL/GenBank/DDBJ whole genome shotgun (WGS) entry which is preliminary data.</text>
</comment>
<keyword evidence="1" id="KW-1133">Transmembrane helix</keyword>
<feature type="transmembrane region" description="Helical" evidence="1">
    <location>
        <begin position="101"/>
        <end position="122"/>
    </location>
</feature>
<dbReference type="InterPro" id="IPR025363">
    <property type="entry name" value="DUF4267"/>
</dbReference>
<keyword evidence="1" id="KW-0812">Transmembrane</keyword>
<keyword evidence="1" id="KW-0472">Membrane</keyword>
<organism evidence="2 3">
    <name type="scientific">Streptosporangium jomthongense</name>
    <dbReference type="NCBI Taxonomy" id="1193683"/>
    <lineage>
        <taxon>Bacteria</taxon>
        <taxon>Bacillati</taxon>
        <taxon>Actinomycetota</taxon>
        <taxon>Actinomycetes</taxon>
        <taxon>Streptosporangiales</taxon>
        <taxon>Streptosporangiaceae</taxon>
        <taxon>Streptosporangium</taxon>
    </lineage>
</organism>
<dbReference type="EMBL" id="JBHSBC010000021">
    <property type="protein sequence ID" value="MFC3982759.1"/>
    <property type="molecule type" value="Genomic_DNA"/>
</dbReference>
<feature type="transmembrane region" description="Helical" evidence="1">
    <location>
        <begin position="74"/>
        <end position="95"/>
    </location>
</feature>
<reference evidence="3" key="1">
    <citation type="journal article" date="2019" name="Int. J. Syst. Evol. Microbiol.">
        <title>The Global Catalogue of Microorganisms (GCM) 10K type strain sequencing project: providing services to taxonomists for standard genome sequencing and annotation.</title>
        <authorList>
            <consortium name="The Broad Institute Genomics Platform"/>
            <consortium name="The Broad Institute Genome Sequencing Center for Infectious Disease"/>
            <person name="Wu L."/>
            <person name="Ma J."/>
        </authorList>
    </citation>
    <scope>NUCLEOTIDE SEQUENCE [LARGE SCALE GENOMIC DNA]</scope>
    <source>
        <strain evidence="3">TBRC 7912</strain>
    </source>
</reference>
<protein>
    <submittedName>
        <fullName evidence="2">DUF4267 domain-containing protein</fullName>
    </submittedName>
</protein>
<name>A0ABV8F4L8_9ACTN</name>
<proteinExistence type="predicted"/>